<accession>M1DJ14</accession>
<protein>
    <submittedName>
        <fullName evidence="1">Uncharacterized protein</fullName>
    </submittedName>
</protein>
<dbReference type="Gramene" id="PGSC0003DMT400089838">
    <property type="protein sequence ID" value="PGSC0003DMT400089838"/>
    <property type="gene ID" value="PGSC0003DMG400039409"/>
</dbReference>
<dbReference type="HOGENOM" id="CLU_1689829_0_0_1"/>
<organism evidence="1 2">
    <name type="scientific">Solanum tuberosum</name>
    <name type="common">Potato</name>
    <dbReference type="NCBI Taxonomy" id="4113"/>
    <lineage>
        <taxon>Eukaryota</taxon>
        <taxon>Viridiplantae</taxon>
        <taxon>Streptophyta</taxon>
        <taxon>Embryophyta</taxon>
        <taxon>Tracheophyta</taxon>
        <taxon>Spermatophyta</taxon>
        <taxon>Magnoliopsida</taxon>
        <taxon>eudicotyledons</taxon>
        <taxon>Gunneridae</taxon>
        <taxon>Pentapetalae</taxon>
        <taxon>asterids</taxon>
        <taxon>lamiids</taxon>
        <taxon>Solanales</taxon>
        <taxon>Solanaceae</taxon>
        <taxon>Solanoideae</taxon>
        <taxon>Solaneae</taxon>
        <taxon>Solanum</taxon>
    </lineage>
</organism>
<evidence type="ECO:0000313" key="2">
    <source>
        <dbReference type="Proteomes" id="UP000011115"/>
    </source>
</evidence>
<dbReference type="InParanoid" id="M1DJ14"/>
<evidence type="ECO:0000313" key="1">
    <source>
        <dbReference type="EnsemblPlants" id="PGSC0003DMT400089838"/>
    </source>
</evidence>
<dbReference type="EnsemblPlants" id="PGSC0003DMT400089838">
    <property type="protein sequence ID" value="PGSC0003DMT400089838"/>
    <property type="gene ID" value="PGSC0003DMG400039409"/>
</dbReference>
<proteinExistence type="predicted"/>
<reference evidence="2" key="1">
    <citation type="journal article" date="2011" name="Nature">
        <title>Genome sequence and analysis of the tuber crop potato.</title>
        <authorList>
            <consortium name="The Potato Genome Sequencing Consortium"/>
        </authorList>
    </citation>
    <scope>NUCLEOTIDE SEQUENCE [LARGE SCALE GENOMIC DNA]</scope>
    <source>
        <strain evidence="2">cv. DM1-3 516 R44</strain>
    </source>
</reference>
<name>M1DJ14_SOLTU</name>
<dbReference type="Proteomes" id="UP000011115">
    <property type="component" value="Unassembled WGS sequence"/>
</dbReference>
<dbReference type="AlphaFoldDB" id="M1DJ14"/>
<keyword evidence="2" id="KW-1185">Reference proteome</keyword>
<dbReference type="PaxDb" id="4113-PGSC0003DMT400089838"/>
<sequence>MRIPPSPSNQPLATVRVRLTQYEVLIDSHGVRFKNLTTRLDARQKVEGSVIMISYMEDPKKDELRREEDELRIFVTLIELRDIEETMVYVALGRCHEETSIMGTSGVFSDTVIPPIVVSCIDSSDEPTLLPPLIILLGTDAPDDDIPPRTESTPHA</sequence>
<reference evidence="1" key="2">
    <citation type="submission" date="2015-06" db="UniProtKB">
        <authorList>
            <consortium name="EnsemblPlants"/>
        </authorList>
    </citation>
    <scope>IDENTIFICATION</scope>
    <source>
        <strain evidence="1">DM1-3 516 R44</strain>
    </source>
</reference>